<evidence type="ECO:0000256" key="1">
    <source>
        <dbReference type="ARBA" id="ARBA00022741"/>
    </source>
</evidence>
<dbReference type="InterPro" id="IPR000432">
    <property type="entry name" value="DNA_mismatch_repair_MutS_C"/>
</dbReference>
<evidence type="ECO:0000256" key="4">
    <source>
        <dbReference type="ARBA" id="ARBA00023125"/>
    </source>
</evidence>
<dbReference type="InterPro" id="IPR053276">
    <property type="entry name" value="MtDNA_mismatch_repair_MutS"/>
</dbReference>
<dbReference type="Pfam" id="PF00488">
    <property type="entry name" value="MutS_V"/>
    <property type="match status" value="1"/>
</dbReference>
<dbReference type="InterPro" id="IPR027417">
    <property type="entry name" value="P-loop_NTPase"/>
</dbReference>
<dbReference type="PANTHER" id="PTHR48448">
    <property type="entry name" value="MUTL PROTEIN ISOFORM 1"/>
    <property type="match status" value="1"/>
</dbReference>
<dbReference type="EMBL" id="JALJOT010000015">
    <property type="protein sequence ID" value="KAK9902654.1"/>
    <property type="molecule type" value="Genomic_DNA"/>
</dbReference>
<dbReference type="PROSITE" id="PS00486">
    <property type="entry name" value="DNA_MISMATCH_REPAIR_2"/>
    <property type="match status" value="1"/>
</dbReference>
<dbReference type="SUPFAM" id="SSF52540">
    <property type="entry name" value="P-loop containing nucleoside triphosphate hydrolases"/>
    <property type="match status" value="1"/>
</dbReference>
<evidence type="ECO:0000256" key="2">
    <source>
        <dbReference type="ARBA" id="ARBA00022763"/>
    </source>
</evidence>
<feature type="domain" description="DNA mismatch repair proteins mutS family" evidence="5">
    <location>
        <begin position="892"/>
        <end position="908"/>
    </location>
</feature>
<reference evidence="6 7" key="1">
    <citation type="journal article" date="2024" name="Nat. Commun.">
        <title>Phylogenomics reveals the evolutionary origins of lichenization in chlorophyte algae.</title>
        <authorList>
            <person name="Puginier C."/>
            <person name="Libourel C."/>
            <person name="Otte J."/>
            <person name="Skaloud P."/>
            <person name="Haon M."/>
            <person name="Grisel S."/>
            <person name="Petersen M."/>
            <person name="Berrin J.G."/>
            <person name="Delaux P.M."/>
            <person name="Dal Grande F."/>
            <person name="Keller J."/>
        </authorList>
    </citation>
    <scope>NUCLEOTIDE SEQUENCE [LARGE SCALE GENOMIC DNA]</scope>
    <source>
        <strain evidence="6 7">SAG 216-7</strain>
    </source>
</reference>
<keyword evidence="2" id="KW-0227">DNA damage</keyword>
<evidence type="ECO:0000259" key="5">
    <source>
        <dbReference type="PROSITE" id="PS00486"/>
    </source>
</evidence>
<name>A0ABR2YCQ8_9CHLO</name>
<dbReference type="Gene3D" id="3.40.50.300">
    <property type="entry name" value="P-loop containing nucleotide triphosphate hydrolases"/>
    <property type="match status" value="1"/>
</dbReference>
<dbReference type="Gene3D" id="3.40.1170.10">
    <property type="entry name" value="DNA repair protein MutS, domain I"/>
    <property type="match status" value="1"/>
</dbReference>
<gene>
    <name evidence="6" type="ORF">WJX75_001585</name>
</gene>
<organism evidence="6 7">
    <name type="scientific">Coccomyxa subellipsoidea</name>
    <dbReference type="NCBI Taxonomy" id="248742"/>
    <lineage>
        <taxon>Eukaryota</taxon>
        <taxon>Viridiplantae</taxon>
        <taxon>Chlorophyta</taxon>
        <taxon>core chlorophytes</taxon>
        <taxon>Trebouxiophyceae</taxon>
        <taxon>Trebouxiophyceae incertae sedis</taxon>
        <taxon>Coccomyxaceae</taxon>
        <taxon>Coccomyxa</taxon>
    </lineage>
</organism>
<keyword evidence="4" id="KW-0238">DNA-binding</keyword>
<proteinExistence type="predicted"/>
<dbReference type="Proteomes" id="UP001491310">
    <property type="component" value="Unassembled WGS sequence"/>
</dbReference>
<dbReference type="InterPro" id="IPR016151">
    <property type="entry name" value="DNA_mismatch_repair_MutS_N"/>
</dbReference>
<keyword evidence="3" id="KW-0067">ATP-binding</keyword>
<dbReference type="Pfam" id="PF01624">
    <property type="entry name" value="MutS_I"/>
    <property type="match status" value="1"/>
</dbReference>
<dbReference type="SUPFAM" id="SSF55271">
    <property type="entry name" value="DNA repair protein MutS, domain I"/>
    <property type="match status" value="1"/>
</dbReference>
<evidence type="ECO:0000313" key="7">
    <source>
        <dbReference type="Proteomes" id="UP001491310"/>
    </source>
</evidence>
<evidence type="ECO:0000313" key="6">
    <source>
        <dbReference type="EMBL" id="KAK9902654.1"/>
    </source>
</evidence>
<keyword evidence="7" id="KW-1185">Reference proteome</keyword>
<evidence type="ECO:0000256" key="3">
    <source>
        <dbReference type="ARBA" id="ARBA00022840"/>
    </source>
</evidence>
<dbReference type="InterPro" id="IPR007695">
    <property type="entry name" value="DNA_mismatch_repair_MutS-lik_N"/>
</dbReference>
<sequence length="1254" mass="134361">MPRCQVAHDSASRTLESQPSSLLRRLLSSARPLVETRLARHARAGGGPSPPGHPHFKQVLHSCTPASSLQSGWHRTTVDVLRALLRSGSHSAACTPCQRTFTTAAARATGAAAAGPIPSHEQAPMEAQAHWEGVLSGVERPAAREMMAQLDLRHLLGLGQGTTYGRGRKAPLLPFFTSVKREHPTKVLLVRVGEFYETMGTDAVVLMQWAGLNPMGAGNPPRAGCPAANIRRTLQCLVQEANLCVVVCEEAPEPRTYGSRSKQKQRFVAGIVTPAQPHYLYGLLDANMDPSLGGTPPVLAIAASAGGFKVLEVQPDMMTCSITEGLTEDAVSARLHQGGLSPPLYIHSSVQGSLQGRLSEGSLESEWEQRVVQIFRSQVGVVKRYNARNAEEGLLALLRRDLCMDADAPFTRIAAKPGERPKPLYHSTASQLGLHKTKGIPNLLDFVLPRNAPQGARRWLQRLLLLPPTPEVAGALWHACKFLSETVLPLPHWTILDASNITLKLKSHQATRSFFCDLAAMLASIADAAADPGLRQLMECLLVAAQAETRFGSDLNGLIHTCRVAIEQIDAVVDRSSCGRLERSDSSGTEVDGGVEVIGRLFTANEGFRGQIKEDQMAQCVAEVEAAGERLEAELGRILGTCMGAWEAASSLAALRPVTVFDAVNVAVWIKAVAKSPVHKEASRLGLIHPRDRNGGVVTDRFSTPDLEAALESYRSACAAAAVHVRDRLRALATNLTATLPELVCASVVSTVGAALDAHVRQARERHWAQPQQLPRVHGDAPRPAMQVEGMWPYWLDGAAPSTVRNSFAINCMLLLTGPNMAGKSTVMRGTMTVALLGACGLFAPCDAATVPFIDAFMLRTFSADAPVEGLSSFAIEMTEMRYVLEDAGPDALVLVDELGKGTEVRAGAALAAAFLERLSALHCKGIFATHLHPLLDLELDAPGLRRMKMGTRWEECAQHSAQSSELDALIEAQTHSGTAPTPHITPGGRRLVPTWCMEEGECRDSLAMQVAAQCKLPPDVVARATHLYNTLEAPGIVRASSLASGVDDYATESSASESDEEQYLNIAASVSPKSPDIMKAADLLRASAVSLLSPHNSLEDTAIAPSKEKDAGRFAKSDQSSLSANGVNDLQKISMDDLTVQVLGAGKVPPPSTVGCSTVYVVRRADGFFYCGESDDIKGRLARHRRAGPVKGGRTMEAVYMIVPAGLAGKSAAVAIEARAIREMRNAGFPLLSDHDARIRRTPEQGPRQAVTA</sequence>
<accession>A0ABR2YCQ8</accession>
<protein>
    <recommendedName>
        <fullName evidence="5">DNA mismatch repair proteins mutS family domain-containing protein</fullName>
    </recommendedName>
</protein>
<dbReference type="SMART" id="SM00534">
    <property type="entry name" value="MUTSac"/>
    <property type="match status" value="1"/>
</dbReference>
<comment type="caution">
    <text evidence="6">The sequence shown here is derived from an EMBL/GenBank/DDBJ whole genome shotgun (WGS) entry which is preliminary data.</text>
</comment>
<keyword evidence="1" id="KW-0547">Nucleotide-binding</keyword>
<dbReference type="PANTHER" id="PTHR48448:SF1">
    <property type="entry name" value="MUTL PROTEIN ISOFORM 1"/>
    <property type="match status" value="1"/>
</dbReference>